<evidence type="ECO:0000313" key="1">
    <source>
        <dbReference type="EMBL" id="CAH2399733.1"/>
    </source>
</evidence>
<name>A0ABM9DSP1_9HYPH</name>
<organism evidence="1 2">
    <name type="scientific">Mesorhizobium escarrei</name>
    <dbReference type="NCBI Taxonomy" id="666018"/>
    <lineage>
        <taxon>Bacteria</taxon>
        <taxon>Pseudomonadati</taxon>
        <taxon>Pseudomonadota</taxon>
        <taxon>Alphaproteobacteria</taxon>
        <taxon>Hyphomicrobiales</taxon>
        <taxon>Phyllobacteriaceae</taxon>
        <taxon>Mesorhizobium</taxon>
    </lineage>
</organism>
<reference evidence="1 2" key="1">
    <citation type="submission" date="2022-03" db="EMBL/GenBank/DDBJ databases">
        <authorList>
            <person name="Brunel B."/>
        </authorList>
    </citation>
    <scope>NUCLEOTIDE SEQUENCE [LARGE SCALE GENOMIC DNA]</scope>
    <source>
        <strain evidence="1">STM5069sample</strain>
    </source>
</reference>
<evidence type="ECO:0000313" key="2">
    <source>
        <dbReference type="Proteomes" id="UP001153050"/>
    </source>
</evidence>
<dbReference type="Proteomes" id="UP001153050">
    <property type="component" value="Unassembled WGS sequence"/>
</dbReference>
<sequence length="47" mass="5170">MTTHAKAVVAKSILFAKEHRRRCAAGARLWPGAPGFAQENWYGSAQK</sequence>
<protein>
    <submittedName>
        <fullName evidence="1">Uncharacterized protein</fullName>
    </submittedName>
</protein>
<comment type="caution">
    <text evidence="1">The sequence shown here is derived from an EMBL/GenBank/DDBJ whole genome shotgun (WGS) entry which is preliminary data.</text>
</comment>
<gene>
    <name evidence="1" type="ORF">MES5069_230121</name>
</gene>
<keyword evidence="2" id="KW-1185">Reference proteome</keyword>
<proteinExistence type="predicted"/>
<dbReference type="EMBL" id="CAKXZT010000117">
    <property type="protein sequence ID" value="CAH2399733.1"/>
    <property type="molecule type" value="Genomic_DNA"/>
</dbReference>
<accession>A0ABM9DSP1</accession>